<reference evidence="8 9" key="1">
    <citation type="submission" date="2015-07" db="EMBL/GenBank/DDBJ databases">
        <title>Genome sequence of Ornatilinea apprima DSM 23815.</title>
        <authorList>
            <person name="Hemp J."/>
            <person name="Ward L.M."/>
            <person name="Pace L.A."/>
            <person name="Fischer W.W."/>
        </authorList>
    </citation>
    <scope>NUCLEOTIDE SEQUENCE [LARGE SCALE GENOMIC DNA]</scope>
    <source>
        <strain evidence="8 9">P3M-1</strain>
    </source>
</reference>
<feature type="domain" description="L,D-TPase catalytic" evidence="7">
    <location>
        <begin position="216"/>
        <end position="358"/>
    </location>
</feature>
<gene>
    <name evidence="8" type="ORF">ADN00_00045</name>
</gene>
<dbReference type="GO" id="GO:0071972">
    <property type="term" value="F:peptidoglycan L,D-transpeptidase activity"/>
    <property type="evidence" value="ECO:0007669"/>
    <property type="project" value="TreeGrafter"/>
</dbReference>
<dbReference type="Pfam" id="PF03734">
    <property type="entry name" value="YkuD"/>
    <property type="match status" value="1"/>
</dbReference>
<evidence type="ECO:0000313" key="9">
    <source>
        <dbReference type="Proteomes" id="UP000050417"/>
    </source>
</evidence>
<keyword evidence="4 6" id="KW-0573">Peptidoglycan synthesis</keyword>
<dbReference type="GO" id="GO:0018104">
    <property type="term" value="P:peptidoglycan-protein cross-linking"/>
    <property type="evidence" value="ECO:0007669"/>
    <property type="project" value="TreeGrafter"/>
</dbReference>
<dbReference type="PROSITE" id="PS52029">
    <property type="entry name" value="LD_TPASE"/>
    <property type="match status" value="1"/>
</dbReference>
<dbReference type="SUPFAM" id="SSF141523">
    <property type="entry name" value="L,D-transpeptidase catalytic domain-like"/>
    <property type="match status" value="1"/>
</dbReference>
<evidence type="ECO:0000313" key="8">
    <source>
        <dbReference type="EMBL" id="KPL80984.1"/>
    </source>
</evidence>
<dbReference type="PANTHER" id="PTHR30582">
    <property type="entry name" value="L,D-TRANSPEPTIDASE"/>
    <property type="match status" value="1"/>
</dbReference>
<sequence>MQNLSRRDFLKLSALGLGALAFRPWLDRVKFQSEFPEGELLGRNCTGGWISLRARPYSGSPEVERLYEDSLVVWNREVIGEAAMFARVNRWVETPKGYLYAANIQPVKNLPNVPLTELPLSSLGKGMWAEVTVPYVDLYLDRPACSPWLQEVSRPRLYYSQVMWIDDIVTNSQGQVLYRVNELYGNCGDIFWAAAEAFRPITEEELSPIHPDAADKRVVVDLNHQVLSCYEGKDEVYFCTVSTGAKYDAQGNVVDKWATPLGEHLPWRKSISIHMAGGATGAGYDTPGIPWSVLFDPNGAAIHSTFWHNAFGDARSHGCVNARPEDAKWIFRWTSPHVPYDPGDVDLTGKGGTIVDVIEA</sequence>
<keyword evidence="5 6" id="KW-0961">Cell wall biogenesis/degradation</keyword>
<dbReference type="InterPro" id="IPR038063">
    <property type="entry name" value="Transpep_catalytic_dom"/>
</dbReference>
<feature type="active site" description="Proton donor/acceptor" evidence="6">
    <location>
        <position position="303"/>
    </location>
</feature>
<dbReference type="GO" id="GO:0008360">
    <property type="term" value="P:regulation of cell shape"/>
    <property type="evidence" value="ECO:0007669"/>
    <property type="project" value="UniProtKB-UniRule"/>
</dbReference>
<dbReference type="GO" id="GO:0005576">
    <property type="term" value="C:extracellular region"/>
    <property type="evidence" value="ECO:0007669"/>
    <property type="project" value="TreeGrafter"/>
</dbReference>
<dbReference type="Gene3D" id="2.40.440.10">
    <property type="entry name" value="L,D-transpeptidase catalytic domain-like"/>
    <property type="match status" value="1"/>
</dbReference>
<dbReference type="PANTHER" id="PTHR30582:SF2">
    <property type="entry name" value="L,D-TRANSPEPTIDASE YCIB-RELATED"/>
    <property type="match status" value="1"/>
</dbReference>
<evidence type="ECO:0000256" key="3">
    <source>
        <dbReference type="ARBA" id="ARBA00022960"/>
    </source>
</evidence>
<dbReference type="PROSITE" id="PS51318">
    <property type="entry name" value="TAT"/>
    <property type="match status" value="1"/>
</dbReference>
<comment type="pathway">
    <text evidence="1 6">Cell wall biogenesis; peptidoglycan biosynthesis.</text>
</comment>
<dbReference type="EMBL" id="LGCL01000002">
    <property type="protein sequence ID" value="KPL80984.1"/>
    <property type="molecule type" value="Genomic_DNA"/>
</dbReference>
<dbReference type="UniPathway" id="UPA00219"/>
<evidence type="ECO:0000256" key="4">
    <source>
        <dbReference type="ARBA" id="ARBA00022984"/>
    </source>
</evidence>
<organism evidence="8 9">
    <name type="scientific">Ornatilinea apprima</name>
    <dbReference type="NCBI Taxonomy" id="1134406"/>
    <lineage>
        <taxon>Bacteria</taxon>
        <taxon>Bacillati</taxon>
        <taxon>Chloroflexota</taxon>
        <taxon>Anaerolineae</taxon>
        <taxon>Anaerolineales</taxon>
        <taxon>Anaerolineaceae</taxon>
        <taxon>Ornatilinea</taxon>
    </lineage>
</organism>
<dbReference type="NCBIfam" id="TIGR01409">
    <property type="entry name" value="TAT_signal_seq"/>
    <property type="match status" value="1"/>
</dbReference>
<dbReference type="GO" id="GO:0016740">
    <property type="term" value="F:transferase activity"/>
    <property type="evidence" value="ECO:0007669"/>
    <property type="project" value="UniProtKB-KW"/>
</dbReference>
<evidence type="ECO:0000256" key="1">
    <source>
        <dbReference type="ARBA" id="ARBA00004752"/>
    </source>
</evidence>
<keyword evidence="2" id="KW-0808">Transferase</keyword>
<evidence type="ECO:0000256" key="2">
    <source>
        <dbReference type="ARBA" id="ARBA00022679"/>
    </source>
</evidence>
<comment type="caution">
    <text evidence="8">The sequence shown here is derived from an EMBL/GenBank/DDBJ whole genome shotgun (WGS) entry which is preliminary data.</text>
</comment>
<accession>A0A0P6XWM2</accession>
<feature type="active site" description="Nucleophile" evidence="6">
    <location>
        <position position="319"/>
    </location>
</feature>
<dbReference type="RefSeq" id="WP_075060913.1">
    <property type="nucleotide sequence ID" value="NZ_LGCL01000002.1"/>
</dbReference>
<evidence type="ECO:0000256" key="6">
    <source>
        <dbReference type="PROSITE-ProRule" id="PRU01373"/>
    </source>
</evidence>
<protein>
    <recommendedName>
        <fullName evidence="7">L,D-TPase catalytic domain-containing protein</fullName>
    </recommendedName>
</protein>
<dbReference type="GO" id="GO:0071555">
    <property type="term" value="P:cell wall organization"/>
    <property type="evidence" value="ECO:0007669"/>
    <property type="project" value="UniProtKB-UniRule"/>
</dbReference>
<proteinExistence type="predicted"/>
<dbReference type="InterPro" id="IPR005490">
    <property type="entry name" value="LD_TPept_cat_dom"/>
</dbReference>
<dbReference type="AlphaFoldDB" id="A0A0P6XWM2"/>
<evidence type="ECO:0000256" key="5">
    <source>
        <dbReference type="ARBA" id="ARBA00023316"/>
    </source>
</evidence>
<dbReference type="OrthoDB" id="160089at2"/>
<name>A0A0P6XWM2_9CHLR</name>
<dbReference type="InterPro" id="IPR006311">
    <property type="entry name" value="TAT_signal"/>
</dbReference>
<evidence type="ECO:0000259" key="7">
    <source>
        <dbReference type="PROSITE" id="PS52029"/>
    </source>
</evidence>
<keyword evidence="3 6" id="KW-0133">Cell shape</keyword>
<dbReference type="STRING" id="1134406.ADN00_00045"/>
<dbReference type="InterPro" id="IPR019546">
    <property type="entry name" value="TAT_signal_bac_arc"/>
</dbReference>
<dbReference type="InterPro" id="IPR050979">
    <property type="entry name" value="LD-transpeptidase"/>
</dbReference>
<keyword evidence="9" id="KW-1185">Reference proteome</keyword>
<dbReference type="Proteomes" id="UP000050417">
    <property type="component" value="Unassembled WGS sequence"/>
</dbReference>
<dbReference type="CDD" id="cd16913">
    <property type="entry name" value="YkuD_like"/>
    <property type="match status" value="1"/>
</dbReference>